<evidence type="ECO:0000256" key="6">
    <source>
        <dbReference type="SAM" id="SignalP"/>
    </source>
</evidence>
<keyword evidence="5" id="KW-0472">Membrane</keyword>
<proteinExistence type="predicted"/>
<sequence length="463" mass="49241">MSMKRAFAALAATAMMLSGMAFGSAGAMAADGNGSDGGATTDPTVTSIDDGTITLESDNVLNFKSGNDDPRANREFKYVKLADYKLVPESPTNGQSQYLTLETASGVKDAVIESVKSENLYPNYSTENTNGTDPLVWLTKKNPSAGKWSEFINGVKGKLTDNDYGTVTPTVTDSNDAYDGKATAVFDFTKTPNSTNPSGPGLYLLIDNTSAANAPKQKNNENDDCTYTYGPLSTILIGTKVEGDIANADGTLIIDKNPSGIGSGNAVAKTNVSPSCSGSFAFQKTGAAANDKDGLNNVTFIVKKFDDSKGDPSFSDYKAFDTEFDKITESTEATSATVDRVDGVVSLTNLTAGWYLIKEDSNSVPNGYLKDNAYLARLLLQVTQTGDVLSYNLTAVSDTRLFTKKDDQNKNQYDQYMDIQNIGQLPLTGAAGTAIFSAIAVLLVGAAGMVFLKSRKTKQALRY</sequence>
<keyword evidence="5" id="KW-0812">Transmembrane</keyword>
<feature type="transmembrane region" description="Helical" evidence="5">
    <location>
        <begin position="430"/>
        <end position="452"/>
    </location>
</feature>
<evidence type="ECO:0000313" key="8">
    <source>
        <dbReference type="EMBL" id="RSX53698.1"/>
    </source>
</evidence>
<keyword evidence="1" id="KW-0134">Cell wall</keyword>
<dbReference type="InterPro" id="IPR013783">
    <property type="entry name" value="Ig-like_fold"/>
</dbReference>
<evidence type="ECO:0000256" key="5">
    <source>
        <dbReference type="SAM" id="Phobius"/>
    </source>
</evidence>
<keyword evidence="2" id="KW-0964">Secreted</keyword>
<feature type="signal peptide" evidence="6">
    <location>
        <begin position="1"/>
        <end position="29"/>
    </location>
</feature>
<evidence type="ECO:0000313" key="9">
    <source>
        <dbReference type="Proteomes" id="UP000287533"/>
    </source>
</evidence>
<keyword evidence="3 6" id="KW-0732">Signal</keyword>
<dbReference type="EMBL" id="QXGL01000001">
    <property type="protein sequence ID" value="RSX53698.1"/>
    <property type="molecule type" value="Genomic_DNA"/>
</dbReference>
<keyword evidence="4" id="KW-0572">Peptidoglycan-anchor</keyword>
<protein>
    <submittedName>
        <fullName evidence="8">Cell surface protein</fullName>
    </submittedName>
</protein>
<name>A0A430FLU5_9BIFI</name>
<keyword evidence="5" id="KW-1133">Transmembrane helix</keyword>
<dbReference type="NCBIfam" id="TIGR01167">
    <property type="entry name" value="LPXTG_anchor"/>
    <property type="match status" value="1"/>
</dbReference>
<feature type="chain" id="PRO_5019339201" evidence="6">
    <location>
        <begin position="30"/>
        <end position="463"/>
    </location>
</feature>
<dbReference type="GO" id="GO:0005975">
    <property type="term" value="P:carbohydrate metabolic process"/>
    <property type="evidence" value="ECO:0007669"/>
    <property type="project" value="UniProtKB-ARBA"/>
</dbReference>
<keyword evidence="9" id="KW-1185">Reference proteome</keyword>
<dbReference type="AlphaFoldDB" id="A0A430FLU5"/>
<dbReference type="Pfam" id="PF00746">
    <property type="entry name" value="Gram_pos_anchor"/>
    <property type="match status" value="1"/>
</dbReference>
<feature type="domain" description="Gram-positive cocci surface proteins LPxTG" evidence="7">
    <location>
        <begin position="423"/>
        <end position="458"/>
    </location>
</feature>
<dbReference type="RefSeq" id="WP_125979020.1">
    <property type="nucleotide sequence ID" value="NZ_QXGL01000001.1"/>
</dbReference>
<dbReference type="Proteomes" id="UP000287533">
    <property type="component" value="Unassembled WGS sequence"/>
</dbReference>
<evidence type="ECO:0000256" key="4">
    <source>
        <dbReference type="ARBA" id="ARBA00023088"/>
    </source>
</evidence>
<dbReference type="OrthoDB" id="3240140at2"/>
<organism evidence="8 9">
    <name type="scientific">Bifidobacterium goeldii</name>
    <dbReference type="NCBI Taxonomy" id="2306975"/>
    <lineage>
        <taxon>Bacteria</taxon>
        <taxon>Bacillati</taxon>
        <taxon>Actinomycetota</taxon>
        <taxon>Actinomycetes</taxon>
        <taxon>Bifidobacteriales</taxon>
        <taxon>Bifidobacteriaceae</taxon>
        <taxon>Bifidobacterium</taxon>
    </lineage>
</organism>
<reference evidence="8 9" key="1">
    <citation type="submission" date="2018-09" db="EMBL/GenBank/DDBJ databases">
        <title>Characterization of the phylogenetic diversity of five novel species belonging to the genus Bifidobacterium.</title>
        <authorList>
            <person name="Lugli G.A."/>
            <person name="Duranti S."/>
            <person name="Milani C."/>
        </authorList>
    </citation>
    <scope>NUCLEOTIDE SEQUENCE [LARGE SCALE GENOMIC DNA]</scope>
    <source>
        <strain evidence="8 9">2034B</strain>
    </source>
</reference>
<accession>A0A430FLU5</accession>
<evidence type="ECO:0000256" key="3">
    <source>
        <dbReference type="ARBA" id="ARBA00022729"/>
    </source>
</evidence>
<dbReference type="Gene3D" id="2.60.40.10">
    <property type="entry name" value="Immunoglobulins"/>
    <property type="match status" value="1"/>
</dbReference>
<evidence type="ECO:0000256" key="2">
    <source>
        <dbReference type="ARBA" id="ARBA00022525"/>
    </source>
</evidence>
<comment type="caution">
    <text evidence="8">The sequence shown here is derived from an EMBL/GenBank/DDBJ whole genome shotgun (WGS) entry which is preliminary data.</text>
</comment>
<evidence type="ECO:0000259" key="7">
    <source>
        <dbReference type="Pfam" id="PF00746"/>
    </source>
</evidence>
<evidence type="ECO:0000256" key="1">
    <source>
        <dbReference type="ARBA" id="ARBA00022512"/>
    </source>
</evidence>
<dbReference type="InterPro" id="IPR019931">
    <property type="entry name" value="LPXTG_anchor"/>
</dbReference>
<gene>
    <name evidence="8" type="ORF">D2E25_0004</name>
</gene>